<dbReference type="InterPro" id="IPR053802">
    <property type="entry name" value="DUF6950"/>
</dbReference>
<dbReference type="AlphaFoldDB" id="A0A3T0N1M4"/>
<evidence type="ECO:0000313" key="2">
    <source>
        <dbReference type="EMBL" id="AZV77928.1"/>
    </source>
</evidence>
<sequence>MMDRSKALYDYLANVRASYPRLSAGRFAGNFDCALFAAGWVNALTGSDPSTNWRGRYQSFDQGRALLADHGHASLGDLAASHLIEVDGWALSAPGDIAVLSEDGHDAFGIIGGPQIHVLTPRRLDYVHLARAVRVFRP</sequence>
<organism evidence="2 3">
    <name type="scientific">Parasedimentitalea marina</name>
    <dbReference type="NCBI Taxonomy" id="2483033"/>
    <lineage>
        <taxon>Bacteria</taxon>
        <taxon>Pseudomonadati</taxon>
        <taxon>Pseudomonadota</taxon>
        <taxon>Alphaproteobacteria</taxon>
        <taxon>Rhodobacterales</taxon>
        <taxon>Paracoccaceae</taxon>
        <taxon>Parasedimentitalea</taxon>
    </lineage>
</organism>
<accession>A0A3T0N1M4</accession>
<protein>
    <recommendedName>
        <fullName evidence="1">DUF6950 domain-containing protein</fullName>
    </recommendedName>
</protein>
<keyword evidence="3" id="KW-1185">Reference proteome</keyword>
<evidence type="ECO:0000259" key="1">
    <source>
        <dbReference type="Pfam" id="PF22262"/>
    </source>
</evidence>
<evidence type="ECO:0000313" key="3">
    <source>
        <dbReference type="Proteomes" id="UP000283063"/>
    </source>
</evidence>
<dbReference type="KEGG" id="sedi:EBB79_08485"/>
<feature type="domain" description="DUF6950" evidence="1">
    <location>
        <begin position="29"/>
        <end position="137"/>
    </location>
</feature>
<proteinExistence type="predicted"/>
<reference evidence="2 3" key="1">
    <citation type="submission" date="2018-10" db="EMBL/GenBank/DDBJ databases">
        <title>Parasedimentitalea marina sp. nov., a psychrophilic bacterium isolated from deep seawater of the New Britain Trench.</title>
        <authorList>
            <person name="Cao J."/>
        </authorList>
    </citation>
    <scope>NUCLEOTIDE SEQUENCE [LARGE SCALE GENOMIC DNA]</scope>
    <source>
        <strain evidence="2 3">W43</strain>
    </source>
</reference>
<dbReference type="Pfam" id="PF22262">
    <property type="entry name" value="DUF6950"/>
    <property type="match status" value="1"/>
</dbReference>
<name>A0A3T0N1M4_9RHOB</name>
<dbReference type="OrthoDB" id="6586924at2"/>
<dbReference type="RefSeq" id="WP_127748485.1">
    <property type="nucleotide sequence ID" value="NZ_CP033219.1"/>
</dbReference>
<dbReference type="Proteomes" id="UP000283063">
    <property type="component" value="Chromosome"/>
</dbReference>
<gene>
    <name evidence="2" type="ORF">EBB79_08485</name>
</gene>
<dbReference type="EMBL" id="CP033219">
    <property type="protein sequence ID" value="AZV77928.1"/>
    <property type="molecule type" value="Genomic_DNA"/>
</dbReference>